<evidence type="ECO:0008006" key="3">
    <source>
        <dbReference type="Google" id="ProtNLM"/>
    </source>
</evidence>
<dbReference type="AlphaFoldDB" id="A0A1I2JGY8"/>
<name>A0A1I2JGY8_9BACT</name>
<accession>A0A1I2JGY8</accession>
<dbReference type="EMBL" id="FONY01000052">
    <property type="protein sequence ID" value="SFF54102.1"/>
    <property type="molecule type" value="Genomic_DNA"/>
</dbReference>
<dbReference type="Proteomes" id="UP000199513">
    <property type="component" value="Unassembled WGS sequence"/>
</dbReference>
<evidence type="ECO:0000313" key="1">
    <source>
        <dbReference type="EMBL" id="SFF54102.1"/>
    </source>
</evidence>
<gene>
    <name evidence="1" type="ORF">SAMN04488541_10524</name>
</gene>
<protein>
    <recommendedName>
        <fullName evidence="3">Transglutaminase-like superfamily protein</fullName>
    </recommendedName>
</protein>
<proteinExistence type="predicted"/>
<organism evidence="1 2">
    <name type="scientific">Thermoflexibacter ruber</name>
    <dbReference type="NCBI Taxonomy" id="1003"/>
    <lineage>
        <taxon>Bacteria</taxon>
        <taxon>Pseudomonadati</taxon>
        <taxon>Bacteroidota</taxon>
        <taxon>Cytophagia</taxon>
        <taxon>Cytophagales</taxon>
        <taxon>Thermoflexibacteraceae</taxon>
        <taxon>Thermoflexibacter</taxon>
    </lineage>
</organism>
<sequence length="365" mass="41911">MIEVSKIGGNKKKYMKIKFLIIVNLILSTHLFAQNQIDSNYLTAYQYLESSLKREIAPNLKQSVFVVENAYFNNQLSFQEYSSHISLLKGLAISMIANRKLIYEEKDKEKVEKFASVFTILTDTTVIYNDSLALHHLPFGYDFDDFFGDKDWSKTFVTKLLATKTGNCHSLPYLYKILCDELGAEAHLALAPNHLYIKHHSKKTGWYNTELTSATFPIDAWLMVSGYISLEAIQNAVYMDTIGTYRAVALCVVDLGQGFAKKYPDNDGSFILQCCELALKHFPTCINAMLLKAETLFAQHKKLVKEKGKDDTETKAKFAEMNKTYQQIYQSGYRQMPKQMYANWLLDLKENKDKYINKKVAVFNK</sequence>
<evidence type="ECO:0000313" key="2">
    <source>
        <dbReference type="Proteomes" id="UP000199513"/>
    </source>
</evidence>
<keyword evidence="2" id="KW-1185">Reference proteome</keyword>
<dbReference type="STRING" id="1003.SAMN04488541_10524"/>
<reference evidence="1 2" key="1">
    <citation type="submission" date="2016-10" db="EMBL/GenBank/DDBJ databases">
        <authorList>
            <person name="de Groot N.N."/>
        </authorList>
    </citation>
    <scope>NUCLEOTIDE SEQUENCE [LARGE SCALE GENOMIC DNA]</scope>
    <source>
        <strain>GEY</strain>
        <strain evidence="2">DSM 9560</strain>
    </source>
</reference>